<organism evidence="1 2">
    <name type="scientific">Lithospermum erythrorhizon</name>
    <name type="common">Purple gromwell</name>
    <name type="synonym">Lithospermum officinale var. erythrorhizon</name>
    <dbReference type="NCBI Taxonomy" id="34254"/>
    <lineage>
        <taxon>Eukaryota</taxon>
        <taxon>Viridiplantae</taxon>
        <taxon>Streptophyta</taxon>
        <taxon>Embryophyta</taxon>
        <taxon>Tracheophyta</taxon>
        <taxon>Spermatophyta</taxon>
        <taxon>Magnoliopsida</taxon>
        <taxon>eudicotyledons</taxon>
        <taxon>Gunneridae</taxon>
        <taxon>Pentapetalae</taxon>
        <taxon>asterids</taxon>
        <taxon>lamiids</taxon>
        <taxon>Boraginales</taxon>
        <taxon>Boraginaceae</taxon>
        <taxon>Boraginoideae</taxon>
        <taxon>Lithospermeae</taxon>
        <taxon>Lithospermum</taxon>
    </lineage>
</organism>
<evidence type="ECO:0000313" key="1">
    <source>
        <dbReference type="EMBL" id="GAA0186962.1"/>
    </source>
</evidence>
<gene>
    <name evidence="1" type="ORF">LIER_34250</name>
</gene>
<reference evidence="1 2" key="1">
    <citation type="submission" date="2024-01" db="EMBL/GenBank/DDBJ databases">
        <title>The complete chloroplast genome sequence of Lithospermum erythrorhizon: insights into the phylogenetic relationship among Boraginaceae species and the maternal lineages of purple gromwells.</title>
        <authorList>
            <person name="Okada T."/>
            <person name="Watanabe K."/>
        </authorList>
    </citation>
    <scope>NUCLEOTIDE SEQUENCE [LARGE SCALE GENOMIC DNA]</scope>
</reference>
<evidence type="ECO:0000313" key="2">
    <source>
        <dbReference type="Proteomes" id="UP001454036"/>
    </source>
</evidence>
<protein>
    <submittedName>
        <fullName evidence="1">Uncharacterized protein</fullName>
    </submittedName>
</protein>
<comment type="caution">
    <text evidence="1">The sequence shown here is derived from an EMBL/GenBank/DDBJ whole genome shotgun (WGS) entry which is preliminary data.</text>
</comment>
<dbReference type="Proteomes" id="UP001454036">
    <property type="component" value="Unassembled WGS sequence"/>
</dbReference>
<sequence>MFSPVAVFSPLPVSLVESDRPVEVPSSLSGGTCTEVVDTGESHAGTNEFIPPDGTCPEAASAKEHPTCMAGEIVDATIAAPSSIQLIESIFRDSLRVAWVELCSLVEGRSHEALLAEEENILASFQALAEFSRQDLTCHGKKLKDIFYKARRIKKVQCKASSSKIHDKFVAARASLDGLSSKLLHEGEAVGRVRATLW</sequence>
<name>A0AAV3S2R4_LITER</name>
<dbReference type="EMBL" id="BAABME010014204">
    <property type="protein sequence ID" value="GAA0186962.1"/>
    <property type="molecule type" value="Genomic_DNA"/>
</dbReference>
<accession>A0AAV3S2R4</accession>
<proteinExistence type="predicted"/>
<keyword evidence="2" id="KW-1185">Reference proteome</keyword>
<dbReference type="AlphaFoldDB" id="A0AAV3S2R4"/>